<feature type="signal peptide" evidence="3">
    <location>
        <begin position="1"/>
        <end position="21"/>
    </location>
</feature>
<keyword evidence="3" id="KW-0732">Signal</keyword>
<dbReference type="AlphaFoldDB" id="A0A916E090"/>
<comment type="caution">
    <text evidence="4">The sequence shown here is derived from an EMBL/GenBank/DDBJ whole genome shotgun (WGS) entry which is preliminary data.</text>
</comment>
<dbReference type="EMBL" id="CAGKOT010000002">
    <property type="protein sequence ID" value="CAB5314856.1"/>
    <property type="molecule type" value="Genomic_DNA"/>
</dbReference>
<protein>
    <submittedName>
        <fullName evidence="4">Uncharacterized protein</fullName>
    </submittedName>
</protein>
<gene>
    <name evidence="4" type="ORF">CHRIB12_LOCUS1816</name>
</gene>
<feature type="coiled-coil region" evidence="1">
    <location>
        <begin position="1009"/>
        <end position="1060"/>
    </location>
</feature>
<evidence type="ECO:0000313" key="4">
    <source>
        <dbReference type="EMBL" id="CAB5314856.1"/>
    </source>
</evidence>
<proteinExistence type="predicted"/>
<reference evidence="4" key="1">
    <citation type="submission" date="2020-05" db="EMBL/GenBank/DDBJ databases">
        <authorList>
            <person name="Rincon C."/>
            <person name="Sanders R I."/>
            <person name="Robbins C."/>
            <person name="Chaturvedi A."/>
        </authorList>
    </citation>
    <scope>NUCLEOTIDE SEQUENCE</scope>
    <source>
        <strain evidence="4">CHB12</strain>
    </source>
</reference>
<dbReference type="VEuPathDB" id="FungiDB:RhiirFUN_000749"/>
<evidence type="ECO:0000313" key="5">
    <source>
        <dbReference type="Proteomes" id="UP000684084"/>
    </source>
</evidence>
<feature type="compositionally biased region" description="Basic and acidic residues" evidence="2">
    <location>
        <begin position="770"/>
        <end position="781"/>
    </location>
</feature>
<feature type="coiled-coil region" evidence="1">
    <location>
        <begin position="802"/>
        <end position="970"/>
    </location>
</feature>
<feature type="compositionally biased region" description="Basic and acidic residues" evidence="2">
    <location>
        <begin position="745"/>
        <end position="759"/>
    </location>
</feature>
<dbReference type="Proteomes" id="UP000684084">
    <property type="component" value="Unassembled WGS sequence"/>
</dbReference>
<accession>A0A916E090</accession>
<organism evidence="4 5">
    <name type="scientific">Rhizophagus irregularis</name>
    <dbReference type="NCBI Taxonomy" id="588596"/>
    <lineage>
        <taxon>Eukaryota</taxon>
        <taxon>Fungi</taxon>
        <taxon>Fungi incertae sedis</taxon>
        <taxon>Mucoromycota</taxon>
        <taxon>Glomeromycotina</taxon>
        <taxon>Glomeromycetes</taxon>
        <taxon>Glomerales</taxon>
        <taxon>Glomeraceae</taxon>
        <taxon>Rhizophagus</taxon>
    </lineage>
</organism>
<evidence type="ECO:0000256" key="2">
    <source>
        <dbReference type="SAM" id="MobiDB-lite"/>
    </source>
</evidence>
<name>A0A916E090_9GLOM</name>
<feature type="chain" id="PRO_5037228796" evidence="3">
    <location>
        <begin position="22"/>
        <end position="1241"/>
    </location>
</feature>
<keyword evidence="1" id="KW-0175">Coiled coil</keyword>
<sequence>MKLLFIFLLSIILLLILPVKSSISFQEPQPAIPSTPRVLGTDCFDDGTIVLRTVRLNYTAPPKLCVEENLTIRTIYPNGTVKGFDLSANTLDIQPLNFCLLAKASPIRFYPIRKNLLLITYTIAEDENNPYTYNDWGMTIDLDGIIKNKTRLSPSYVNSTTNEWIPGRESIILNVHRENGFIRGLPVTGTNSLVLQQFKVNENGEIQSLAKTYLNYTAIPTEIVATMDGGYAVIYPDYSPATTIPLTPLMSIRGFFLQNGNPEKQGPFVLYQTSTPVSKIILLDCDFTKVGYGQTCILVLNLAPAIGQTVAQNTFIKIDFLSTGTVYNITIFQNPADLTNFAIMSLDYGGYFLFSIAPNPNNIALNNLYGYVLDEQSKRYDWNISYPAPTNFAGDVLILPNNTLIIPQVETGQTWRLLTTDLYKIEGARDHGYGNLHISSTIPNINDIIDPSNIGTLTIKFYNRVNLSPYRNVTILQDGGIVRQITSVSDDNGDFVKLIDDYTIEIKVIDSTFNQPNTKYYILMDDGFVESKDLKEPIIGIQDDSWRFITAQEDVTQNSGLSNYYKKKVNASSIDGKVRLTPEGTTDFKSFKHDRIKVKEFFDNLTHELAKAVPVGQERITTNYRHEIDTSASPEQYILSINIKKAKNKDDKNVNSIASDLDTLIRNKLITVIGSGEYSNYLDKDYGYEPIHADSVENIFTASLFFVTFPFIVNLGFAFKIVLHELLRHDLGKLVESVKKHKDDVSNSIERNKSKKINDTKNIASDTEDNSNKDNDTIEAEPKKVNVTKHPHSIRELIKRAIKGDEEKVKKLTKIIRETRSELIKIEEELAEVSELSKNLQEVNKTLKDSEKYTANKENLVKINDHIKDLTQVEDFTEELVDVSRHLNELEKLLKELKEIDDTELKEVIVSEKESKVDNVEDLKVNEEIVREFKKELNRLNDLMKGFEQVEELKKQLNEAVGFMNRLKKEDQSQKDLIQKDKDSIQKDKDSIQKGLLIIQLEKLNSFKKEIEKTSIQELEKEREELEKKREELEKEREELEKEREEFDDIKDNKEVKEGENRNSIFDYVKTLGGKVININIEETLEKVIEKDQQPKKYRKFSKWLRDYKDNQTIIVLFTILAGVDISHLELLGSKLRIGIPGLNYCGLETRNVDINFNAKLSPAAENGLFWGDVINIFIEDLSAIFIQCFYLSQVVSFGYTPIYTIAKSVIHLGTNSHHIYQYKRNHSTNPCNPSNSAAEE</sequence>
<dbReference type="OrthoDB" id="2370685at2759"/>
<feature type="region of interest" description="Disordered" evidence="2">
    <location>
        <begin position="745"/>
        <end position="781"/>
    </location>
</feature>
<evidence type="ECO:0000256" key="3">
    <source>
        <dbReference type="SAM" id="SignalP"/>
    </source>
</evidence>
<evidence type="ECO:0000256" key="1">
    <source>
        <dbReference type="SAM" id="Coils"/>
    </source>
</evidence>